<dbReference type="GO" id="GO:0008758">
    <property type="term" value="F:UDP-2,3-diacylglucosamine hydrolase activity"/>
    <property type="evidence" value="ECO:0007669"/>
    <property type="project" value="TreeGrafter"/>
</dbReference>
<gene>
    <name evidence="2" type="ORF">ERX55_03195</name>
</gene>
<reference evidence="2 3" key="1">
    <citation type="submission" date="2019-01" db="EMBL/GenBank/DDBJ databases">
        <title>Draft genome sequences of the type strains of six Macrococcus species.</title>
        <authorList>
            <person name="Mazhar S."/>
            <person name="Altermann E."/>
            <person name="Hill C."/>
            <person name="Mcauliffe O."/>
        </authorList>
    </citation>
    <scope>NUCLEOTIDE SEQUENCE [LARGE SCALE GENOMIC DNA]</scope>
    <source>
        <strain evidence="2 3">ATCC 51825</strain>
    </source>
</reference>
<accession>A0A4R6C2B0</accession>
<dbReference type="InterPro" id="IPR051158">
    <property type="entry name" value="Metallophosphoesterase_sf"/>
</dbReference>
<keyword evidence="3" id="KW-1185">Reference proteome</keyword>
<evidence type="ECO:0000259" key="1">
    <source>
        <dbReference type="Pfam" id="PF00149"/>
    </source>
</evidence>
<dbReference type="AlphaFoldDB" id="A0A4R6C2B0"/>
<feature type="domain" description="Calcineurin-like phosphoesterase" evidence="1">
    <location>
        <begin position="33"/>
        <end position="198"/>
    </location>
</feature>
<dbReference type="PANTHER" id="PTHR31302">
    <property type="entry name" value="TRANSMEMBRANE PROTEIN WITH METALLOPHOSPHOESTERASE DOMAIN-RELATED"/>
    <property type="match status" value="1"/>
</dbReference>
<dbReference type="RefSeq" id="WP_133451151.1">
    <property type="nucleotide sequence ID" value="NZ_SCWF01000002.1"/>
</dbReference>
<protein>
    <submittedName>
        <fullName evidence="2">Metallophosphoesterase</fullName>
    </submittedName>
</protein>
<dbReference type="InterPro" id="IPR004843">
    <property type="entry name" value="Calcineurin-like_PHP"/>
</dbReference>
<proteinExistence type="predicted"/>
<dbReference type="GO" id="GO:0016020">
    <property type="term" value="C:membrane"/>
    <property type="evidence" value="ECO:0007669"/>
    <property type="project" value="GOC"/>
</dbReference>
<dbReference type="CDD" id="cd07385">
    <property type="entry name" value="MPP_YkuE_C"/>
    <property type="match status" value="1"/>
</dbReference>
<comment type="caution">
    <text evidence="2">The sequence shown here is derived from an EMBL/GenBank/DDBJ whole genome shotgun (WGS) entry which is preliminary data.</text>
</comment>
<evidence type="ECO:0000313" key="3">
    <source>
        <dbReference type="Proteomes" id="UP000294843"/>
    </source>
</evidence>
<dbReference type="SUPFAM" id="SSF56300">
    <property type="entry name" value="Metallo-dependent phosphatases"/>
    <property type="match status" value="1"/>
</dbReference>
<dbReference type="Proteomes" id="UP000294843">
    <property type="component" value="Unassembled WGS sequence"/>
</dbReference>
<dbReference type="OrthoDB" id="9780884at2"/>
<dbReference type="EMBL" id="SCWF01000002">
    <property type="protein sequence ID" value="TDM14959.1"/>
    <property type="molecule type" value="Genomic_DNA"/>
</dbReference>
<dbReference type="GO" id="GO:0009245">
    <property type="term" value="P:lipid A biosynthetic process"/>
    <property type="evidence" value="ECO:0007669"/>
    <property type="project" value="TreeGrafter"/>
</dbReference>
<dbReference type="PANTHER" id="PTHR31302:SF25">
    <property type="entry name" value="PHOSPHOESTERASE"/>
    <property type="match status" value="1"/>
</dbReference>
<organism evidence="2 3">
    <name type="scientific">Macrococcus bovicus</name>
    <dbReference type="NCBI Taxonomy" id="69968"/>
    <lineage>
        <taxon>Bacteria</taxon>
        <taxon>Bacillati</taxon>
        <taxon>Bacillota</taxon>
        <taxon>Bacilli</taxon>
        <taxon>Bacillales</taxon>
        <taxon>Staphylococcaceae</taxon>
        <taxon>Macrococcus</taxon>
    </lineage>
</organism>
<sequence length="257" mass="29318">MNKNWLPFKSKKEDVVIKRHTLNLLRQPHAAPLKVIHISDLHLGFHYSYDDLIYHIQLINDLQPDIIIISGDLFDNIDHYHNPEHLIPLLKTMTAPLGVFFSYGNHDQRIHQTPRISRILSASNIQLLTNTGVVLDFDQEPIFLGGLDDIINSKGNMYQALKNRPDDMLTMMIVHEPDYADFVEQFKVDVQFSGHSHGGQIRFPLVGAPVKPQLGRKYVKGLYRIGAMTLHVSPGLGTTHLPIRLFCPPEITLFNIH</sequence>
<evidence type="ECO:0000313" key="2">
    <source>
        <dbReference type="EMBL" id="TDM14959.1"/>
    </source>
</evidence>
<dbReference type="Pfam" id="PF00149">
    <property type="entry name" value="Metallophos"/>
    <property type="match status" value="1"/>
</dbReference>
<name>A0A4R6C2B0_9STAP</name>
<dbReference type="InterPro" id="IPR029052">
    <property type="entry name" value="Metallo-depent_PP-like"/>
</dbReference>
<dbReference type="Gene3D" id="3.60.21.10">
    <property type="match status" value="1"/>
</dbReference>